<evidence type="ECO:0000313" key="1">
    <source>
        <dbReference type="EMBL" id="MDQ0456192.1"/>
    </source>
</evidence>
<dbReference type="EMBL" id="JAUSWH010000007">
    <property type="protein sequence ID" value="MDQ0456192.1"/>
    <property type="molecule type" value="Genomic_DNA"/>
</dbReference>
<gene>
    <name evidence="1" type="ORF">QO005_002533</name>
</gene>
<evidence type="ECO:0000313" key="2">
    <source>
        <dbReference type="Proteomes" id="UP001235269"/>
    </source>
</evidence>
<comment type="caution">
    <text evidence="1">The sequence shown here is derived from an EMBL/GenBank/DDBJ whole genome shotgun (WGS) entry which is preliminary data.</text>
</comment>
<keyword evidence="2" id="KW-1185">Reference proteome</keyword>
<name>A0ABU0ID75_9HYPH</name>
<proteinExistence type="predicted"/>
<dbReference type="Proteomes" id="UP001235269">
    <property type="component" value="Unassembled WGS sequence"/>
</dbReference>
<protein>
    <submittedName>
        <fullName evidence="1">Uncharacterized protein</fullName>
    </submittedName>
</protein>
<accession>A0ABU0ID75</accession>
<organism evidence="1 2">
    <name type="scientific">Rhizobium paknamense</name>
    <dbReference type="NCBI Taxonomy" id="1206817"/>
    <lineage>
        <taxon>Bacteria</taxon>
        <taxon>Pseudomonadati</taxon>
        <taxon>Pseudomonadota</taxon>
        <taxon>Alphaproteobacteria</taxon>
        <taxon>Hyphomicrobiales</taxon>
        <taxon>Rhizobiaceae</taxon>
        <taxon>Rhizobium/Agrobacterium group</taxon>
        <taxon>Rhizobium</taxon>
    </lineage>
</organism>
<reference evidence="1 2" key="1">
    <citation type="submission" date="2023-07" db="EMBL/GenBank/DDBJ databases">
        <title>Genomic Encyclopedia of Type Strains, Phase IV (KMG-IV): sequencing the most valuable type-strain genomes for metagenomic binning, comparative biology and taxonomic classification.</title>
        <authorList>
            <person name="Goeker M."/>
        </authorList>
    </citation>
    <scope>NUCLEOTIDE SEQUENCE [LARGE SCALE GENOMIC DNA]</scope>
    <source>
        <strain evidence="1 2">DSM 100301</strain>
    </source>
</reference>
<sequence>MVIGEVGALECAITPFGLVEDGNMWLYPALVD</sequence>